<keyword evidence="3" id="KW-1185">Reference proteome</keyword>
<feature type="transmembrane region" description="Helical" evidence="1">
    <location>
        <begin position="104"/>
        <end position="124"/>
    </location>
</feature>
<evidence type="ECO:0000313" key="2">
    <source>
        <dbReference type="EMBL" id="ACN13314.1"/>
    </source>
</evidence>
<dbReference type="AlphaFoldDB" id="C0QFB8"/>
<keyword evidence="1" id="KW-0472">Membrane</keyword>
<gene>
    <name evidence="2" type="ordered locus">HRM2_01920</name>
</gene>
<name>C0QFB8_DESAH</name>
<dbReference type="STRING" id="177437.HRM2_01920"/>
<dbReference type="KEGG" id="dat:HRM2_01920"/>
<organism evidence="2 3">
    <name type="scientific">Desulforapulum autotrophicum (strain ATCC 43914 / DSM 3382 / VKM B-1955 / HRM2)</name>
    <name type="common">Desulfobacterium autotrophicum</name>
    <dbReference type="NCBI Taxonomy" id="177437"/>
    <lineage>
        <taxon>Bacteria</taxon>
        <taxon>Pseudomonadati</taxon>
        <taxon>Thermodesulfobacteriota</taxon>
        <taxon>Desulfobacteria</taxon>
        <taxon>Desulfobacterales</taxon>
        <taxon>Desulfobacteraceae</taxon>
        <taxon>Desulforapulum</taxon>
    </lineage>
</organism>
<dbReference type="OrthoDB" id="5419531at2"/>
<accession>C0QFB8</accession>
<feature type="transmembrane region" description="Helical" evidence="1">
    <location>
        <begin position="74"/>
        <end position="92"/>
    </location>
</feature>
<feature type="transmembrane region" description="Helical" evidence="1">
    <location>
        <begin position="12"/>
        <end position="35"/>
    </location>
</feature>
<proteinExistence type="predicted"/>
<keyword evidence="1" id="KW-0812">Transmembrane</keyword>
<evidence type="ECO:0000313" key="3">
    <source>
        <dbReference type="Proteomes" id="UP000000442"/>
    </source>
</evidence>
<dbReference type="EMBL" id="CP001087">
    <property type="protein sequence ID" value="ACN13314.1"/>
    <property type="molecule type" value="Genomic_DNA"/>
</dbReference>
<protein>
    <submittedName>
        <fullName evidence="2">Uncharacterized protein</fullName>
    </submittedName>
</protein>
<dbReference type="RefSeq" id="WP_012662563.1">
    <property type="nucleotide sequence ID" value="NC_012108.1"/>
</dbReference>
<dbReference type="HOGENOM" id="CLU_2023017_0_0_7"/>
<keyword evidence="1" id="KW-1133">Transmembrane helix</keyword>
<reference evidence="2 3" key="1">
    <citation type="journal article" date="2009" name="Environ. Microbiol.">
        <title>Genome sequence of Desulfobacterium autotrophicum HRM2, a marine sulfate reducer oxidizing organic carbon completely to carbon dioxide.</title>
        <authorList>
            <person name="Strittmatter A.W."/>
            <person name="Liesegang H."/>
            <person name="Rabus R."/>
            <person name="Decker I."/>
            <person name="Amann J."/>
            <person name="Andres S."/>
            <person name="Henne A."/>
            <person name="Fricke W.F."/>
            <person name="Martinez-Arias R."/>
            <person name="Bartels D."/>
            <person name="Goesmann A."/>
            <person name="Krause L."/>
            <person name="Puehler A."/>
            <person name="Klenk H.P."/>
            <person name="Richter M."/>
            <person name="Schuler M."/>
            <person name="Gloeckner F.O."/>
            <person name="Meyerdierks A."/>
            <person name="Gottschalk G."/>
            <person name="Amann R."/>
        </authorList>
    </citation>
    <scope>NUCLEOTIDE SEQUENCE [LARGE SCALE GENOMIC DNA]</scope>
    <source>
        <strain evidence="3">ATCC 43914 / DSM 3382 / HRM2</strain>
    </source>
</reference>
<evidence type="ECO:0000256" key="1">
    <source>
        <dbReference type="SAM" id="Phobius"/>
    </source>
</evidence>
<sequence>MNLPLGSKTCIPAMAFLWTYAVFKFLVGFNVLRAYGINPWIFLFLDTVTVPTYIIGWSRLIASMGEKNQAFRTVLKWSVVTFVSSTLPYLYAAWAGRQSHSKQVWFILIMILIVILVGQLQKLWRTKLSG</sequence>
<dbReference type="eggNOG" id="ENOG50337H8">
    <property type="taxonomic scope" value="Bacteria"/>
</dbReference>
<dbReference type="Proteomes" id="UP000000442">
    <property type="component" value="Chromosome"/>
</dbReference>
<feature type="transmembrane region" description="Helical" evidence="1">
    <location>
        <begin position="41"/>
        <end position="62"/>
    </location>
</feature>